<feature type="non-terminal residue" evidence="1">
    <location>
        <position position="65"/>
    </location>
</feature>
<reference evidence="1 2" key="1">
    <citation type="submission" date="2023-05" db="EMBL/GenBank/DDBJ databases">
        <title>B98-5 Cell Line De Novo Hybrid Assembly: An Optical Mapping Approach.</title>
        <authorList>
            <person name="Kananen K."/>
            <person name="Auerbach J.A."/>
            <person name="Kautto E."/>
            <person name="Blachly J.S."/>
        </authorList>
    </citation>
    <scope>NUCLEOTIDE SEQUENCE [LARGE SCALE GENOMIC DNA]</scope>
    <source>
        <strain evidence="1">B95-8</strain>
        <tissue evidence="1">Cell line</tissue>
    </source>
</reference>
<comment type="caution">
    <text evidence="1">The sequence shown here is derived from an EMBL/GenBank/DDBJ whole genome shotgun (WGS) entry which is preliminary data.</text>
</comment>
<dbReference type="Proteomes" id="UP001266305">
    <property type="component" value="Unassembled WGS sequence"/>
</dbReference>
<name>A0ABQ9VUP6_SAGOE</name>
<organism evidence="1 2">
    <name type="scientific">Saguinus oedipus</name>
    <name type="common">Cotton-top tamarin</name>
    <name type="synonym">Oedipomidas oedipus</name>
    <dbReference type="NCBI Taxonomy" id="9490"/>
    <lineage>
        <taxon>Eukaryota</taxon>
        <taxon>Metazoa</taxon>
        <taxon>Chordata</taxon>
        <taxon>Craniata</taxon>
        <taxon>Vertebrata</taxon>
        <taxon>Euteleostomi</taxon>
        <taxon>Mammalia</taxon>
        <taxon>Eutheria</taxon>
        <taxon>Euarchontoglires</taxon>
        <taxon>Primates</taxon>
        <taxon>Haplorrhini</taxon>
        <taxon>Platyrrhini</taxon>
        <taxon>Cebidae</taxon>
        <taxon>Callitrichinae</taxon>
        <taxon>Saguinus</taxon>
    </lineage>
</organism>
<gene>
    <name evidence="1" type="ORF">P7K49_007368</name>
</gene>
<protein>
    <submittedName>
        <fullName evidence="1">Uncharacterized protein</fullName>
    </submittedName>
</protein>
<evidence type="ECO:0000313" key="2">
    <source>
        <dbReference type="Proteomes" id="UP001266305"/>
    </source>
</evidence>
<dbReference type="EMBL" id="JASSZA010000004">
    <property type="protein sequence ID" value="KAK2113102.1"/>
    <property type="molecule type" value="Genomic_DNA"/>
</dbReference>
<accession>A0ABQ9VUP6</accession>
<sequence>WCSGLHRLYPPTPNPRSPRDYDCGGVWTTRPPEGVCVKDPEVRGPVLRRPRFGFPCPPNETSPLG</sequence>
<keyword evidence="2" id="KW-1185">Reference proteome</keyword>
<feature type="non-terminal residue" evidence="1">
    <location>
        <position position="1"/>
    </location>
</feature>
<evidence type="ECO:0000313" key="1">
    <source>
        <dbReference type="EMBL" id="KAK2113102.1"/>
    </source>
</evidence>
<proteinExistence type="predicted"/>